<dbReference type="SUPFAM" id="SSF53474">
    <property type="entry name" value="alpha/beta-Hydrolases"/>
    <property type="match status" value="1"/>
</dbReference>
<proteinExistence type="predicted"/>
<dbReference type="PANTHER" id="PTHR36837">
    <property type="entry name" value="POLY(3-HYDROXYALKANOATE) POLYMERASE SUBUNIT PHAC"/>
    <property type="match status" value="1"/>
</dbReference>
<dbReference type="GO" id="GO:0016746">
    <property type="term" value="F:acyltransferase activity"/>
    <property type="evidence" value="ECO:0007669"/>
    <property type="project" value="UniProtKB-KW"/>
</dbReference>
<organism evidence="5 6">
    <name type="scientific">Flexivirga oryzae</name>
    <dbReference type="NCBI Taxonomy" id="1794944"/>
    <lineage>
        <taxon>Bacteria</taxon>
        <taxon>Bacillati</taxon>
        <taxon>Actinomycetota</taxon>
        <taxon>Actinomycetes</taxon>
        <taxon>Micrococcales</taxon>
        <taxon>Dermacoccaceae</taxon>
        <taxon>Flexivirga</taxon>
    </lineage>
</organism>
<keyword evidence="1 5" id="KW-0808">Transferase</keyword>
<evidence type="ECO:0000259" key="3">
    <source>
        <dbReference type="Pfam" id="PF00561"/>
    </source>
</evidence>
<evidence type="ECO:0000256" key="2">
    <source>
        <dbReference type="ARBA" id="ARBA00023315"/>
    </source>
</evidence>
<dbReference type="RefSeq" id="WP_221185670.1">
    <property type="nucleotide sequence ID" value="NZ_JACHVQ010000003.1"/>
</dbReference>
<keyword evidence="6" id="KW-1185">Reference proteome</keyword>
<dbReference type="PANTHER" id="PTHR36837:SF5">
    <property type="entry name" value="POLY-3-HYDROXYBUTYRATE SYNTHASE"/>
    <property type="match status" value="1"/>
</dbReference>
<dbReference type="Pfam" id="PF00561">
    <property type="entry name" value="Abhydrolase_1"/>
    <property type="match status" value="1"/>
</dbReference>
<gene>
    <name evidence="5" type="ORF">FHU39_003684</name>
</gene>
<dbReference type="InterPro" id="IPR029058">
    <property type="entry name" value="AB_hydrolase_fold"/>
</dbReference>
<protein>
    <submittedName>
        <fullName evidence="5">Polyhydroxyalkanoate synthase</fullName>
        <ecNumber evidence="5">2.3.1.-</ecNumber>
    </submittedName>
</protein>
<evidence type="ECO:0000259" key="4">
    <source>
        <dbReference type="Pfam" id="PF07167"/>
    </source>
</evidence>
<sequence>MVTDKNEPDMLTKIQAKLDPLGWTTATASAIGQAARNPAPMAVAGVRLMTGLATLPFAAAGKAFSVPVAPPIEPNPKDRRFSDASWDESAYYFAVRQFYDLVCRYVDEVLAAGHTDDLTDLKAALTAHLLTDAAAPTNFLLTNPVAMRKALDTAGRSLVDGAKLALSDLVERKGMPEKVDASVFTLGEDMAATKGSVIYRNDLMELIQYSPQTEQVHEIPLLASPPWINKFYVMDLAPSRSLVEWAVQHGRTVFMISYRNPDASMADVTMDDYLEQGVLQAMDIVQEVTGSDTIDVLSLCLGGAMASMAAAHLAARQDTRLGTLTLLNTILDYSEPGDLAAFVDPQSLDRIDVRMGETGFLDENDMALAFDLLRARDLIFRYIPERWLLGKASQPFDILAWNGDATRMPAAMHSSYLRLLYGENRLAKDEMELGGQHLHLGDVDSEIYVVGAVNDHIVLWTTSYSATQLFTGEVRYVLSSGGHIAGVVNPPSPKAWFEALPAGADNPESPLEWREEATRQDGSWWEDWIEWSVARAGKLVPAPKRLGNRKYKPLEDAPGTYVRH</sequence>
<dbReference type="EC" id="2.3.1.-" evidence="5"/>
<comment type="caution">
    <text evidence="5">The sequence shown here is derived from an EMBL/GenBank/DDBJ whole genome shotgun (WGS) entry which is preliminary data.</text>
</comment>
<dbReference type="GO" id="GO:0042619">
    <property type="term" value="P:poly-hydroxybutyrate biosynthetic process"/>
    <property type="evidence" value="ECO:0007669"/>
    <property type="project" value="InterPro"/>
</dbReference>
<accession>A0A839NBP0</accession>
<dbReference type="AlphaFoldDB" id="A0A839NBP0"/>
<dbReference type="EMBL" id="JACHVQ010000003">
    <property type="protein sequence ID" value="MBB2893653.1"/>
    <property type="molecule type" value="Genomic_DNA"/>
</dbReference>
<keyword evidence="2 5" id="KW-0012">Acyltransferase</keyword>
<reference evidence="5 6" key="1">
    <citation type="submission" date="2020-08" db="EMBL/GenBank/DDBJ databases">
        <title>Sequencing the genomes of 1000 actinobacteria strains.</title>
        <authorList>
            <person name="Klenk H.-P."/>
        </authorList>
    </citation>
    <scope>NUCLEOTIDE SEQUENCE [LARGE SCALE GENOMIC DNA]</scope>
    <source>
        <strain evidence="5 6">DSM 105369</strain>
    </source>
</reference>
<dbReference type="Pfam" id="PF07167">
    <property type="entry name" value="PhaC_N"/>
    <property type="match status" value="1"/>
</dbReference>
<dbReference type="InterPro" id="IPR051321">
    <property type="entry name" value="PHA/PHB_synthase"/>
</dbReference>
<feature type="domain" description="AB hydrolase-1" evidence="3">
    <location>
        <begin position="248"/>
        <end position="489"/>
    </location>
</feature>
<evidence type="ECO:0000256" key="1">
    <source>
        <dbReference type="ARBA" id="ARBA00022679"/>
    </source>
</evidence>
<name>A0A839NBP0_9MICO</name>
<dbReference type="InterPro" id="IPR010941">
    <property type="entry name" value="PhaC_N"/>
</dbReference>
<evidence type="ECO:0000313" key="5">
    <source>
        <dbReference type="EMBL" id="MBB2893653.1"/>
    </source>
</evidence>
<feature type="domain" description="Poly-beta-hydroxybutyrate polymerase N-terminal" evidence="4">
    <location>
        <begin position="77"/>
        <end position="246"/>
    </location>
</feature>
<dbReference type="Proteomes" id="UP000559182">
    <property type="component" value="Unassembled WGS sequence"/>
</dbReference>
<dbReference type="InterPro" id="IPR000073">
    <property type="entry name" value="AB_hydrolase_1"/>
</dbReference>
<evidence type="ECO:0000313" key="6">
    <source>
        <dbReference type="Proteomes" id="UP000559182"/>
    </source>
</evidence>
<dbReference type="Gene3D" id="3.40.50.1820">
    <property type="entry name" value="alpha/beta hydrolase"/>
    <property type="match status" value="1"/>
</dbReference>